<organism evidence="3 4">
    <name type="scientific">Pedobacter segetis</name>
    <dbReference type="NCBI Taxonomy" id="2793069"/>
    <lineage>
        <taxon>Bacteria</taxon>
        <taxon>Pseudomonadati</taxon>
        <taxon>Bacteroidota</taxon>
        <taxon>Sphingobacteriia</taxon>
        <taxon>Sphingobacteriales</taxon>
        <taxon>Sphingobacteriaceae</taxon>
        <taxon>Pedobacter</taxon>
    </lineage>
</organism>
<comment type="caution">
    <text evidence="3">The sequence shown here is derived from an EMBL/GenBank/DDBJ whole genome shotgun (WGS) entry which is preliminary data.</text>
</comment>
<dbReference type="RefSeq" id="WP_200586259.1">
    <property type="nucleotide sequence ID" value="NZ_JAEHFY010000014.1"/>
</dbReference>
<feature type="compositionally biased region" description="Basic and acidic residues" evidence="2">
    <location>
        <begin position="188"/>
        <end position="200"/>
    </location>
</feature>
<evidence type="ECO:0000256" key="2">
    <source>
        <dbReference type="SAM" id="MobiDB-lite"/>
    </source>
</evidence>
<name>A0ABS1BKM9_9SPHI</name>
<dbReference type="EMBL" id="JAEHFY010000014">
    <property type="protein sequence ID" value="MBK0383450.1"/>
    <property type="molecule type" value="Genomic_DNA"/>
</dbReference>
<gene>
    <name evidence="3" type="ORF">I5M32_10805</name>
</gene>
<feature type="region of interest" description="Disordered" evidence="2">
    <location>
        <begin position="121"/>
        <end position="248"/>
    </location>
</feature>
<feature type="compositionally biased region" description="Polar residues" evidence="2">
    <location>
        <begin position="229"/>
        <end position="241"/>
    </location>
</feature>
<protein>
    <submittedName>
        <fullName evidence="3">Uncharacterized protein</fullName>
    </submittedName>
</protein>
<feature type="coiled-coil region" evidence="1">
    <location>
        <begin position="82"/>
        <end position="109"/>
    </location>
</feature>
<keyword evidence="1" id="KW-0175">Coiled coil</keyword>
<feature type="compositionally biased region" description="Low complexity" evidence="2">
    <location>
        <begin position="156"/>
        <end position="175"/>
    </location>
</feature>
<dbReference type="Proteomes" id="UP000660024">
    <property type="component" value="Unassembled WGS sequence"/>
</dbReference>
<feature type="compositionally biased region" description="Polar residues" evidence="2">
    <location>
        <begin position="121"/>
        <end position="139"/>
    </location>
</feature>
<proteinExistence type="predicted"/>
<feature type="compositionally biased region" description="Polar residues" evidence="2">
    <location>
        <begin position="201"/>
        <end position="213"/>
    </location>
</feature>
<evidence type="ECO:0000313" key="3">
    <source>
        <dbReference type="EMBL" id="MBK0383450.1"/>
    </source>
</evidence>
<keyword evidence="4" id="KW-1185">Reference proteome</keyword>
<accession>A0ABS1BKM9</accession>
<evidence type="ECO:0000313" key="4">
    <source>
        <dbReference type="Proteomes" id="UP000660024"/>
    </source>
</evidence>
<sequence>MKTPKAKAKSTKKEIKKVKSNIEIDLSKKIKDFIVSLGHDAEDIGGEIKKASKIITKKLSKKATGVKNSIKDKFKKADKKVVKDKKEVKKVVKKEIAKAKKEVDKTVNKAIKKAAEVKNVTTEKVNSVSKLNPVAQTASKIDKTTAAKPVVKRRATTTTSSTSKTVAKKTPAASTRKTAASKPTAKPRVSEQKKTIKNDEGVNQNSHPETPQAVNGRKKTSAAPKSDTKPSNTDLPTQAGPQNKYKRG</sequence>
<evidence type="ECO:0000256" key="1">
    <source>
        <dbReference type="SAM" id="Coils"/>
    </source>
</evidence>
<reference evidence="3 4" key="1">
    <citation type="submission" date="2020-12" db="EMBL/GenBank/DDBJ databases">
        <title>Bacterial novel species Pedobacter sp. SD-b isolated from soil.</title>
        <authorList>
            <person name="Jung H.-Y."/>
        </authorList>
    </citation>
    <scope>NUCLEOTIDE SEQUENCE [LARGE SCALE GENOMIC DNA]</scope>
    <source>
        <strain evidence="3 4">SD-b</strain>
    </source>
</reference>